<keyword evidence="4" id="KW-0808">Transferase</keyword>
<keyword evidence="1" id="KW-0963">Cytoplasm</keyword>
<evidence type="ECO:0000256" key="2">
    <source>
        <dbReference type="ARBA" id="ARBA00022552"/>
    </source>
</evidence>
<dbReference type="EMBL" id="SRHE01000128">
    <property type="protein sequence ID" value="TWW10004.1"/>
    <property type="molecule type" value="Genomic_DNA"/>
</dbReference>
<comment type="caution">
    <text evidence="6">The sequence shown here is derived from an EMBL/GenBank/DDBJ whole genome shotgun (WGS) entry which is preliminary data.</text>
</comment>
<dbReference type="Pfam" id="PF02527">
    <property type="entry name" value="GidB"/>
    <property type="match status" value="1"/>
</dbReference>
<accession>A0A5C6MAK1</accession>
<dbReference type="GO" id="GO:0070043">
    <property type="term" value="F:rRNA (guanine-N7-)-methyltransferase activity"/>
    <property type="evidence" value="ECO:0007669"/>
    <property type="project" value="TreeGrafter"/>
</dbReference>
<keyword evidence="5" id="KW-0949">S-adenosyl-L-methionine</keyword>
<dbReference type="Proteomes" id="UP000321083">
    <property type="component" value="Unassembled WGS sequence"/>
</dbReference>
<dbReference type="InterPro" id="IPR003682">
    <property type="entry name" value="rRNA_ssu_MeTfrase_G"/>
</dbReference>
<evidence type="ECO:0000256" key="5">
    <source>
        <dbReference type="ARBA" id="ARBA00022691"/>
    </source>
</evidence>
<dbReference type="AlphaFoldDB" id="A0A5C6MAK1"/>
<reference evidence="6 7" key="2">
    <citation type="submission" date="2019-08" db="EMBL/GenBank/DDBJ databases">
        <authorList>
            <person name="Henke P."/>
        </authorList>
    </citation>
    <scope>NUCLEOTIDE SEQUENCE [LARGE SCALE GENOMIC DNA]</scope>
    <source>
        <strain evidence="6">Phe10_nw2017</strain>
    </source>
</reference>
<dbReference type="PANTHER" id="PTHR31760">
    <property type="entry name" value="S-ADENOSYL-L-METHIONINE-DEPENDENT METHYLTRANSFERASES SUPERFAMILY PROTEIN"/>
    <property type="match status" value="1"/>
</dbReference>
<evidence type="ECO:0000256" key="3">
    <source>
        <dbReference type="ARBA" id="ARBA00022603"/>
    </source>
</evidence>
<keyword evidence="3" id="KW-0489">Methyltransferase</keyword>
<dbReference type="InterPro" id="IPR029063">
    <property type="entry name" value="SAM-dependent_MTases_sf"/>
</dbReference>
<dbReference type="GO" id="GO:0005829">
    <property type="term" value="C:cytosol"/>
    <property type="evidence" value="ECO:0007669"/>
    <property type="project" value="TreeGrafter"/>
</dbReference>
<gene>
    <name evidence="6" type="ORF">E3A20_08620</name>
</gene>
<feature type="non-terminal residue" evidence="6">
    <location>
        <position position="1"/>
    </location>
</feature>
<organism evidence="6 7">
    <name type="scientific">Planctomyces bekefii</name>
    <dbReference type="NCBI Taxonomy" id="1653850"/>
    <lineage>
        <taxon>Bacteria</taxon>
        <taxon>Pseudomonadati</taxon>
        <taxon>Planctomycetota</taxon>
        <taxon>Planctomycetia</taxon>
        <taxon>Planctomycetales</taxon>
        <taxon>Planctomycetaceae</taxon>
        <taxon>Planctomyces</taxon>
    </lineage>
</organism>
<evidence type="ECO:0000256" key="1">
    <source>
        <dbReference type="ARBA" id="ARBA00022490"/>
    </source>
</evidence>
<keyword evidence="7" id="KW-1185">Reference proteome</keyword>
<keyword evidence="2" id="KW-0698">rRNA processing</keyword>
<reference evidence="6 7" key="1">
    <citation type="submission" date="2019-08" db="EMBL/GenBank/DDBJ databases">
        <title>100 year-old enigma solved: identification of Planctomyces bekefii, the type genus and species of the phylum Planctomycetes.</title>
        <authorList>
            <person name="Svetlana D.N."/>
            <person name="Overmann J."/>
        </authorList>
    </citation>
    <scope>NUCLEOTIDE SEQUENCE [LARGE SCALE GENOMIC DNA]</scope>
    <source>
        <strain evidence="6">Phe10_nw2017</strain>
    </source>
</reference>
<dbReference type="Gene3D" id="3.40.50.150">
    <property type="entry name" value="Vaccinia Virus protein VP39"/>
    <property type="match status" value="1"/>
</dbReference>
<sequence length="131" mass="14376">GVPGLIVAILRPDLTVAVCDSVGKKASALQDIVSSLGLPVQVLGQRVQDVLQRQRFQLVTARAVGAIDRLLPWFQPLWLAGAEVLLIKGPRWQEELAEAQRSGTAKGRRIERIASWHTPGRDGESVLLRIR</sequence>
<proteinExistence type="predicted"/>
<evidence type="ECO:0000313" key="7">
    <source>
        <dbReference type="Proteomes" id="UP000321083"/>
    </source>
</evidence>
<evidence type="ECO:0008006" key="8">
    <source>
        <dbReference type="Google" id="ProtNLM"/>
    </source>
</evidence>
<protein>
    <recommendedName>
        <fullName evidence="8">16S rRNA (Guanine(527)-N(7))-methyltransferase RsmG</fullName>
    </recommendedName>
</protein>
<evidence type="ECO:0000256" key="4">
    <source>
        <dbReference type="ARBA" id="ARBA00022679"/>
    </source>
</evidence>
<evidence type="ECO:0000313" key="6">
    <source>
        <dbReference type="EMBL" id="TWW10004.1"/>
    </source>
</evidence>
<dbReference type="SUPFAM" id="SSF53335">
    <property type="entry name" value="S-adenosyl-L-methionine-dependent methyltransferases"/>
    <property type="match status" value="1"/>
</dbReference>
<dbReference type="PANTHER" id="PTHR31760:SF0">
    <property type="entry name" value="S-ADENOSYL-L-METHIONINE-DEPENDENT METHYLTRANSFERASES SUPERFAMILY PROTEIN"/>
    <property type="match status" value="1"/>
</dbReference>
<name>A0A5C6MAK1_9PLAN</name>